<keyword evidence="3" id="KW-1185">Reference proteome</keyword>
<feature type="region of interest" description="Disordered" evidence="1">
    <location>
        <begin position="1"/>
        <end position="44"/>
    </location>
</feature>
<evidence type="ECO:0000313" key="3">
    <source>
        <dbReference type="Proteomes" id="UP000037510"/>
    </source>
</evidence>
<name>A0A0L7KVF6_OPEBR</name>
<accession>A0A0L7KVF6</accession>
<evidence type="ECO:0000313" key="2">
    <source>
        <dbReference type="EMBL" id="KOB67247.1"/>
    </source>
</evidence>
<dbReference type="Proteomes" id="UP000037510">
    <property type="component" value="Unassembled WGS sequence"/>
</dbReference>
<evidence type="ECO:0000256" key="1">
    <source>
        <dbReference type="SAM" id="MobiDB-lite"/>
    </source>
</evidence>
<sequence>MPRLRYSSPVGASPSRHLDHPRPALDDTYDTHASSHTPSYNGERPRLLTRPLHLLMFALMLETFAFTAVLRSLADTSPCRSMSGDVRASECRVVGGSSVRSVQTVVSVNSDVRAVLMGCGWLF</sequence>
<reference evidence="2 3" key="1">
    <citation type="journal article" date="2015" name="Genome Biol. Evol.">
        <title>The genome of winter moth (Operophtera brumata) provides a genomic perspective on sexual dimorphism and phenology.</title>
        <authorList>
            <person name="Derks M.F."/>
            <person name="Smit S."/>
            <person name="Salis L."/>
            <person name="Schijlen E."/>
            <person name="Bossers A."/>
            <person name="Mateman C."/>
            <person name="Pijl A.S."/>
            <person name="de Ridder D."/>
            <person name="Groenen M.A."/>
            <person name="Visser M.E."/>
            <person name="Megens H.J."/>
        </authorList>
    </citation>
    <scope>NUCLEOTIDE SEQUENCE [LARGE SCALE GENOMIC DNA]</scope>
    <source>
        <strain evidence="2">WM2013NL</strain>
        <tissue evidence="2">Head and thorax</tissue>
    </source>
</reference>
<feature type="compositionally biased region" description="Basic and acidic residues" evidence="1">
    <location>
        <begin position="16"/>
        <end position="25"/>
    </location>
</feature>
<dbReference type="EMBL" id="JTDY01005209">
    <property type="protein sequence ID" value="KOB67247.1"/>
    <property type="molecule type" value="Genomic_DNA"/>
</dbReference>
<gene>
    <name evidence="2" type="ORF">OBRU01_20107</name>
</gene>
<organism evidence="2 3">
    <name type="scientific">Operophtera brumata</name>
    <name type="common">Winter moth</name>
    <name type="synonym">Phalaena brumata</name>
    <dbReference type="NCBI Taxonomy" id="104452"/>
    <lineage>
        <taxon>Eukaryota</taxon>
        <taxon>Metazoa</taxon>
        <taxon>Ecdysozoa</taxon>
        <taxon>Arthropoda</taxon>
        <taxon>Hexapoda</taxon>
        <taxon>Insecta</taxon>
        <taxon>Pterygota</taxon>
        <taxon>Neoptera</taxon>
        <taxon>Endopterygota</taxon>
        <taxon>Lepidoptera</taxon>
        <taxon>Glossata</taxon>
        <taxon>Ditrysia</taxon>
        <taxon>Geometroidea</taxon>
        <taxon>Geometridae</taxon>
        <taxon>Larentiinae</taxon>
        <taxon>Operophtera</taxon>
    </lineage>
</organism>
<dbReference type="AlphaFoldDB" id="A0A0L7KVF6"/>
<comment type="caution">
    <text evidence="2">The sequence shown here is derived from an EMBL/GenBank/DDBJ whole genome shotgun (WGS) entry which is preliminary data.</text>
</comment>
<protein>
    <submittedName>
        <fullName evidence="2">F-actin bundling protein</fullName>
    </submittedName>
</protein>
<proteinExistence type="predicted"/>
<feature type="compositionally biased region" description="Polar residues" evidence="1">
    <location>
        <begin position="31"/>
        <end position="40"/>
    </location>
</feature>